<name>A0ABQ5QRY1_9ACTN</name>
<evidence type="ECO:0000313" key="3">
    <source>
        <dbReference type="Proteomes" id="UP001144280"/>
    </source>
</evidence>
<dbReference type="EMBL" id="BSDI01000010">
    <property type="protein sequence ID" value="GLH97375.1"/>
    <property type="molecule type" value="Genomic_DNA"/>
</dbReference>
<gene>
    <name evidence="2" type="ORF">Pa4123_26500</name>
</gene>
<evidence type="ECO:0000256" key="1">
    <source>
        <dbReference type="SAM" id="MobiDB-lite"/>
    </source>
</evidence>
<evidence type="ECO:0000313" key="2">
    <source>
        <dbReference type="EMBL" id="GLH97375.1"/>
    </source>
</evidence>
<reference evidence="2" key="1">
    <citation type="submission" date="2022-12" db="EMBL/GenBank/DDBJ databases">
        <title>New Phytohabitans aurantiacus sp. RD004123 nov., an actinomycete isolated from soil.</title>
        <authorList>
            <person name="Triningsih D.W."/>
            <person name="Harunari E."/>
            <person name="Igarashi Y."/>
        </authorList>
    </citation>
    <scope>NUCLEOTIDE SEQUENCE</scope>
    <source>
        <strain evidence="2">RD004123</strain>
    </source>
</reference>
<sequence>MSRRRPPVTPVFASVCIYQPDPDAPPDADGDQPCTCHMPHKHPRHRLPPAPDVPDRLGEREDDR</sequence>
<keyword evidence="3" id="KW-1185">Reference proteome</keyword>
<dbReference type="Proteomes" id="UP001144280">
    <property type="component" value="Unassembled WGS sequence"/>
</dbReference>
<dbReference type="RefSeq" id="WP_281895201.1">
    <property type="nucleotide sequence ID" value="NZ_BSDI01000010.1"/>
</dbReference>
<feature type="compositionally biased region" description="Basic residues" evidence="1">
    <location>
        <begin position="38"/>
        <end position="47"/>
    </location>
</feature>
<proteinExistence type="predicted"/>
<feature type="region of interest" description="Disordered" evidence="1">
    <location>
        <begin position="20"/>
        <end position="64"/>
    </location>
</feature>
<protein>
    <submittedName>
        <fullName evidence="2">Uncharacterized protein</fullName>
    </submittedName>
</protein>
<feature type="compositionally biased region" description="Basic and acidic residues" evidence="1">
    <location>
        <begin position="53"/>
        <end position="64"/>
    </location>
</feature>
<comment type="caution">
    <text evidence="2">The sequence shown here is derived from an EMBL/GenBank/DDBJ whole genome shotgun (WGS) entry which is preliminary data.</text>
</comment>
<organism evidence="2 3">
    <name type="scientific">Phytohabitans aurantiacus</name>
    <dbReference type="NCBI Taxonomy" id="3016789"/>
    <lineage>
        <taxon>Bacteria</taxon>
        <taxon>Bacillati</taxon>
        <taxon>Actinomycetota</taxon>
        <taxon>Actinomycetes</taxon>
        <taxon>Micromonosporales</taxon>
        <taxon>Micromonosporaceae</taxon>
    </lineage>
</organism>
<accession>A0ABQ5QRY1</accession>